<keyword evidence="1" id="KW-0472">Membrane</keyword>
<reference evidence="2" key="1">
    <citation type="submission" date="2021-06" db="EMBL/GenBank/DDBJ databases">
        <title>Complete genome sequence of Nocardioides sp. G188.</title>
        <authorList>
            <person name="Im W.-T."/>
        </authorList>
    </citation>
    <scope>NUCLEOTIDE SEQUENCE</scope>
    <source>
        <strain evidence="2">G188</strain>
    </source>
</reference>
<evidence type="ECO:0000313" key="3">
    <source>
        <dbReference type="Proteomes" id="UP000683575"/>
    </source>
</evidence>
<organism evidence="2 3">
    <name type="scientific">Nocardioides panacis</name>
    <dbReference type="NCBI Taxonomy" id="2849501"/>
    <lineage>
        <taxon>Bacteria</taxon>
        <taxon>Bacillati</taxon>
        <taxon>Actinomycetota</taxon>
        <taxon>Actinomycetes</taxon>
        <taxon>Propionibacteriales</taxon>
        <taxon>Nocardioidaceae</taxon>
        <taxon>Nocardioides</taxon>
    </lineage>
</organism>
<keyword evidence="3" id="KW-1185">Reference proteome</keyword>
<dbReference type="AlphaFoldDB" id="A0A975SWX6"/>
<name>A0A975SWX6_9ACTN</name>
<keyword evidence="1" id="KW-0812">Transmembrane</keyword>
<dbReference type="EMBL" id="CP077062">
    <property type="protein sequence ID" value="QWZ07438.1"/>
    <property type="molecule type" value="Genomic_DNA"/>
</dbReference>
<protein>
    <submittedName>
        <fullName evidence="2">DUF4244 domain-containing protein</fullName>
    </submittedName>
</protein>
<keyword evidence="1" id="KW-1133">Transmembrane helix</keyword>
<feature type="transmembrane region" description="Helical" evidence="1">
    <location>
        <begin position="21"/>
        <end position="40"/>
    </location>
</feature>
<evidence type="ECO:0000313" key="2">
    <source>
        <dbReference type="EMBL" id="QWZ07438.1"/>
    </source>
</evidence>
<sequence>MTKKSPVARLRSERGVTTAEYAVVTAAGCGFASVLIKLLTSDFGQSLLKSLFELVMKVIGI</sequence>
<dbReference type="Pfam" id="PF14029">
    <property type="entry name" value="DUF4244"/>
    <property type="match status" value="1"/>
</dbReference>
<dbReference type="Proteomes" id="UP000683575">
    <property type="component" value="Chromosome"/>
</dbReference>
<proteinExistence type="predicted"/>
<dbReference type="KEGG" id="nps:KRR39_18615"/>
<dbReference type="InterPro" id="IPR025338">
    <property type="entry name" value="DUF4244"/>
</dbReference>
<accession>A0A975SWX6</accession>
<gene>
    <name evidence="2" type="ORF">KRR39_18615</name>
</gene>
<evidence type="ECO:0000256" key="1">
    <source>
        <dbReference type="SAM" id="Phobius"/>
    </source>
</evidence>
<dbReference type="RefSeq" id="WP_216938949.1">
    <property type="nucleotide sequence ID" value="NZ_CP077062.1"/>
</dbReference>